<dbReference type="GO" id="GO:0007584">
    <property type="term" value="P:response to nutrient"/>
    <property type="evidence" value="ECO:0007669"/>
    <property type="project" value="TreeGrafter"/>
</dbReference>
<dbReference type="InterPro" id="IPR039535">
    <property type="entry name" value="ASST-like"/>
</dbReference>
<evidence type="ECO:0000259" key="5">
    <source>
        <dbReference type="SMART" id="SM00861"/>
    </source>
</evidence>
<dbReference type="Pfam" id="PF02780">
    <property type="entry name" value="Transketolase_C"/>
    <property type="match status" value="1"/>
</dbReference>
<dbReference type="InterPro" id="IPR009014">
    <property type="entry name" value="Transketo_C/PFOR_II"/>
</dbReference>
<dbReference type="Gene3D" id="3.40.50.970">
    <property type="match status" value="1"/>
</dbReference>
<dbReference type="InterPro" id="IPR033248">
    <property type="entry name" value="Transketolase_C"/>
</dbReference>
<dbReference type="EC" id="1.2.4.4" evidence="2"/>
<comment type="caution">
    <text evidence="6">The sequence shown here is derived from an EMBL/GenBank/DDBJ whole genome shotgun (WGS) entry which is preliminary data.</text>
</comment>
<dbReference type="PANTHER" id="PTHR42980:SF1">
    <property type="entry name" value="2-OXOISOVALERATE DEHYDROGENASE SUBUNIT BETA, MITOCHONDRIAL"/>
    <property type="match status" value="1"/>
</dbReference>
<dbReference type="GO" id="GO:0003863">
    <property type="term" value="F:branched-chain 2-oxo acid dehydrogenase activity"/>
    <property type="evidence" value="ECO:0007669"/>
    <property type="project" value="UniProtKB-EC"/>
</dbReference>
<comment type="cofactor">
    <cofactor evidence="1">
        <name>thiamine diphosphate</name>
        <dbReference type="ChEBI" id="CHEBI:58937"/>
    </cofactor>
</comment>
<evidence type="ECO:0000256" key="4">
    <source>
        <dbReference type="ARBA" id="ARBA00051764"/>
    </source>
</evidence>
<evidence type="ECO:0000313" key="6">
    <source>
        <dbReference type="EMBL" id="KKK23538.1"/>
    </source>
</evidence>
<evidence type="ECO:0000256" key="3">
    <source>
        <dbReference type="ARBA" id="ARBA00023002"/>
    </source>
</evidence>
<dbReference type="OrthoDB" id="878at2759"/>
<comment type="catalytic activity">
    <reaction evidence="4">
        <text>N(6)-[(R)-lipoyl]-L-lysyl-[protein] + 3-methyl-2-oxobutanoate + H(+) = N(6)-[(R)-S(8)-2-methylpropanoyldihydrolipoyl]-L-lysyl-[protein] + CO2</text>
        <dbReference type="Rhea" id="RHEA:13457"/>
        <dbReference type="Rhea" id="RHEA-COMP:10474"/>
        <dbReference type="Rhea" id="RHEA-COMP:10497"/>
        <dbReference type="ChEBI" id="CHEBI:11851"/>
        <dbReference type="ChEBI" id="CHEBI:15378"/>
        <dbReference type="ChEBI" id="CHEBI:16526"/>
        <dbReference type="ChEBI" id="CHEBI:83099"/>
        <dbReference type="ChEBI" id="CHEBI:83142"/>
        <dbReference type="EC" id="1.2.4.4"/>
    </reaction>
    <physiologicalReaction direction="left-to-right" evidence="4">
        <dbReference type="Rhea" id="RHEA:13458"/>
    </physiologicalReaction>
</comment>
<feature type="domain" description="Transketolase-like pyrimidine-binding" evidence="5">
    <location>
        <begin position="430"/>
        <end position="563"/>
    </location>
</feature>
<sequence length="709" mass="78289">MVHGTALLAIYDPIPADLTPVGGLKLGWLYDCVFQEIDIATGDLLFEWRASEYVPINNTYHQRQGTAGKDRESAFDFFHLNSIDQDDEGNYIISSRHMHTISCIDRHTGEILWTLGGKTNEFKDLSDGEATNFAWQHDARWHANSTLTLLDNGSHAYSDPERQSRGLVIQLDIANREARRQGAYYHPQEFKSVSQGNLQKLDDRGRVLVGWGHSAAYSEYSADGQMLCDVHFAASAFFLFGRVVSYRVFKGAWVGNPQTPPDAEVMGDMIYASWNGATEAVAWQLEAWDSHDSGDSDDFADTHFHRVELFEKTGFETEIRIPESLESPLFRLAALDSQGTVLGTTGLLQRDSRLNLDELLNLHDWVIRIAVAMSACGLITGLYCIVNCRRESDEEAYFGLNYKSTPLLHHTPASLSNSFDLPSSSPSKSLNLYQAINSALRTALSASNKVMLFGEDVASGGIVGFAIGAAAEGMKPVAEIQFADYVFPAFDQIVNEAAKFRYREGATGVNVGGMSPESLFAHVPGVQVVMPRSPSQARGLLLSAIFESHNPVIFMEPKVLYRAAVEHVPTDYYTIPLNKAEIVKPGNDLTIVSYGQPLYLCSSAITAAEKAFGASIELIDLRTIYPWDRPTVLDSVKKTGRAMVVHESMVNYGVGAEVAATIQDGAFLRLEAPVKRVAGWSTHTGLTFEKLILPDVARIYDAIKQTLEY</sequence>
<dbReference type="SUPFAM" id="SSF52518">
    <property type="entry name" value="Thiamin diphosphate-binding fold (THDP-binding)"/>
    <property type="match status" value="1"/>
</dbReference>
<proteinExistence type="predicted"/>
<keyword evidence="7" id="KW-1185">Reference proteome</keyword>
<dbReference type="SUPFAM" id="SSF50998">
    <property type="entry name" value="Quinoprotein alcohol dehydrogenase-like"/>
    <property type="match status" value="1"/>
</dbReference>
<dbReference type="SUPFAM" id="SSF52922">
    <property type="entry name" value="TK C-terminal domain-like"/>
    <property type="match status" value="1"/>
</dbReference>
<dbReference type="Pfam" id="PF14269">
    <property type="entry name" value="Arylsulfotran_2"/>
    <property type="match status" value="1"/>
</dbReference>
<dbReference type="GO" id="GO:0009083">
    <property type="term" value="P:branched-chain amino acid catabolic process"/>
    <property type="evidence" value="ECO:0007669"/>
    <property type="project" value="TreeGrafter"/>
</dbReference>
<dbReference type="GO" id="GO:0006091">
    <property type="term" value="P:generation of precursor metabolites and energy"/>
    <property type="evidence" value="ECO:0007669"/>
    <property type="project" value="UniProtKB-ARBA"/>
</dbReference>
<accession>A0A0F8UVL8</accession>
<dbReference type="PANTHER" id="PTHR42980">
    <property type="entry name" value="2-OXOISOVALERATE DEHYDROGENASE SUBUNIT BETA-RELATED"/>
    <property type="match status" value="1"/>
</dbReference>
<keyword evidence="3" id="KW-0560">Oxidoreductase</keyword>
<name>A0A0F8UVL8_9EURO</name>
<protein>
    <recommendedName>
        <fullName evidence="2">3-methyl-2-oxobutanoate dehydrogenase (2-methylpropanoyl-transferring)</fullName>
        <ecNumber evidence="2">1.2.4.4</ecNumber>
    </recommendedName>
</protein>
<dbReference type="FunFam" id="3.40.50.920:FF:000001">
    <property type="entry name" value="Pyruvate dehydrogenase E1 beta subunit"/>
    <property type="match status" value="1"/>
</dbReference>
<reference evidence="6 7" key="1">
    <citation type="submission" date="2015-02" db="EMBL/GenBank/DDBJ databases">
        <title>Draft Genome Sequences of Two Closely-Related Aflatoxigenic Aspergillus Species Obtained from the Cote d'Ivoire.</title>
        <authorList>
            <person name="Moore G.G."/>
            <person name="Beltz S.B."/>
            <person name="Mack B.M."/>
        </authorList>
    </citation>
    <scope>NUCLEOTIDE SEQUENCE [LARGE SCALE GENOMIC DNA]</scope>
    <source>
        <strain evidence="6 7">SRRC1468</strain>
    </source>
</reference>
<dbReference type="Proteomes" id="UP000034291">
    <property type="component" value="Unassembled WGS sequence"/>
</dbReference>
<evidence type="ECO:0000256" key="2">
    <source>
        <dbReference type="ARBA" id="ARBA00012277"/>
    </source>
</evidence>
<dbReference type="AlphaFoldDB" id="A0A0F8UVL8"/>
<dbReference type="STRING" id="308745.A0A0F8UVL8"/>
<dbReference type="Pfam" id="PF02779">
    <property type="entry name" value="Transket_pyr"/>
    <property type="match status" value="1"/>
</dbReference>
<dbReference type="SMART" id="SM00861">
    <property type="entry name" value="Transket_pyr"/>
    <property type="match status" value="1"/>
</dbReference>
<dbReference type="InterPro" id="IPR029061">
    <property type="entry name" value="THDP-binding"/>
</dbReference>
<evidence type="ECO:0000256" key="1">
    <source>
        <dbReference type="ARBA" id="ARBA00001964"/>
    </source>
</evidence>
<dbReference type="EMBL" id="JZBS01001237">
    <property type="protein sequence ID" value="KKK23538.1"/>
    <property type="molecule type" value="Genomic_DNA"/>
</dbReference>
<evidence type="ECO:0000313" key="7">
    <source>
        <dbReference type="Proteomes" id="UP000034291"/>
    </source>
</evidence>
<dbReference type="InterPro" id="IPR005475">
    <property type="entry name" value="Transketolase-like_Pyr-bd"/>
</dbReference>
<dbReference type="Gene3D" id="3.40.50.920">
    <property type="match status" value="1"/>
</dbReference>
<organism evidence="6 7">
    <name type="scientific">Aspergillus rambellii</name>
    <dbReference type="NCBI Taxonomy" id="308745"/>
    <lineage>
        <taxon>Eukaryota</taxon>
        <taxon>Fungi</taxon>
        <taxon>Dikarya</taxon>
        <taxon>Ascomycota</taxon>
        <taxon>Pezizomycotina</taxon>
        <taxon>Eurotiomycetes</taxon>
        <taxon>Eurotiomycetidae</taxon>
        <taxon>Eurotiales</taxon>
        <taxon>Aspergillaceae</taxon>
        <taxon>Aspergillus</taxon>
        <taxon>Aspergillus subgen. Nidulantes</taxon>
    </lineage>
</organism>
<gene>
    <name evidence="6" type="ORF">ARAM_003919</name>
</gene>
<dbReference type="InterPro" id="IPR011047">
    <property type="entry name" value="Quinoprotein_ADH-like_sf"/>
</dbReference>